<proteinExistence type="predicted"/>
<keyword evidence="3" id="KW-1185">Reference proteome</keyword>
<protein>
    <submittedName>
        <fullName evidence="2">Uncharacterized protein</fullName>
    </submittedName>
</protein>
<evidence type="ECO:0000313" key="2">
    <source>
        <dbReference type="EMBL" id="QUS40530.1"/>
    </source>
</evidence>
<sequence>MNNTPERDRGLLGLVERLIKRPESGAAAKAAQSTDDGAREGLDPVVPEDKAPVSLEPELAIESTRILSRAELADTMLRGLKAVDGCPRDGLEITIYGARPWNALLRITPAAGSIDAAAWRARVQNMVLLFRDQYQIAEDGN</sequence>
<evidence type="ECO:0000313" key="3">
    <source>
        <dbReference type="Proteomes" id="UP000682843"/>
    </source>
</evidence>
<name>A0ABX8ADZ3_9BRAD</name>
<evidence type="ECO:0000256" key="1">
    <source>
        <dbReference type="SAM" id="MobiDB-lite"/>
    </source>
</evidence>
<feature type="compositionally biased region" description="Basic and acidic residues" evidence="1">
    <location>
        <begin position="36"/>
        <end position="49"/>
    </location>
</feature>
<feature type="region of interest" description="Disordered" evidence="1">
    <location>
        <begin position="23"/>
        <end position="49"/>
    </location>
</feature>
<dbReference type="RefSeq" id="WP_211909112.1">
    <property type="nucleotide sequence ID" value="NZ_CP036498.1"/>
</dbReference>
<reference evidence="2 3" key="1">
    <citation type="submission" date="2019-02" db="EMBL/GenBank/DDBJ databases">
        <title>Emended description of the genus Rhodopseudomonas and description of Rhodopseudomonas albus sp. nov., a non-phototrophic, heavy-metal-tolerant bacterium isolated from garden soil.</title>
        <authorList>
            <person name="Bao Z."/>
            <person name="Cao W.W."/>
            <person name="Sato Y."/>
            <person name="Nishizawa T."/>
            <person name="Zhao J."/>
            <person name="Guo Y."/>
            <person name="Ohta H."/>
        </authorList>
    </citation>
    <scope>NUCLEOTIDE SEQUENCE [LARGE SCALE GENOMIC DNA]</scope>
    <source>
        <strain evidence="2 3">SK50-23</strain>
    </source>
</reference>
<gene>
    <name evidence="2" type="ORF">RPMA_18095</name>
</gene>
<dbReference type="Proteomes" id="UP000682843">
    <property type="component" value="Chromosome"/>
</dbReference>
<dbReference type="EMBL" id="CP036498">
    <property type="protein sequence ID" value="QUS40530.1"/>
    <property type="molecule type" value="Genomic_DNA"/>
</dbReference>
<organism evidence="2 3">
    <name type="scientific">Tardiphaga alba</name>
    <dbReference type="NCBI Taxonomy" id="340268"/>
    <lineage>
        <taxon>Bacteria</taxon>
        <taxon>Pseudomonadati</taxon>
        <taxon>Pseudomonadota</taxon>
        <taxon>Alphaproteobacteria</taxon>
        <taxon>Hyphomicrobiales</taxon>
        <taxon>Nitrobacteraceae</taxon>
        <taxon>Tardiphaga</taxon>
    </lineage>
</organism>
<accession>A0ABX8ADZ3</accession>